<comment type="caution">
    <text evidence="8">The sequence shown here is derived from an EMBL/GenBank/DDBJ whole genome shotgun (WGS) entry which is preliminary data.</text>
</comment>
<dbReference type="PANTHER" id="PTHR23162">
    <property type="entry name" value="OUTER DENSE FIBER OF SPERM TAILS 2"/>
    <property type="match status" value="1"/>
</dbReference>
<feature type="compositionally biased region" description="Polar residues" evidence="7">
    <location>
        <begin position="26"/>
        <end position="35"/>
    </location>
</feature>
<dbReference type="PANTHER" id="PTHR23162:SF10">
    <property type="entry name" value="FI13205P"/>
    <property type="match status" value="1"/>
</dbReference>
<feature type="compositionally biased region" description="Low complexity" evidence="7">
    <location>
        <begin position="47"/>
        <end position="61"/>
    </location>
</feature>
<proteinExistence type="inferred from homology"/>
<evidence type="ECO:0000256" key="5">
    <source>
        <dbReference type="ARBA" id="ARBA00023212"/>
    </source>
</evidence>
<reference evidence="8" key="1">
    <citation type="submission" date="2023-03" db="EMBL/GenBank/DDBJ databases">
        <authorList>
            <person name="Steffen K."/>
            <person name="Cardenas P."/>
        </authorList>
    </citation>
    <scope>NUCLEOTIDE SEQUENCE</scope>
</reference>
<evidence type="ECO:0000256" key="1">
    <source>
        <dbReference type="ARBA" id="ARBA00004300"/>
    </source>
</evidence>
<feature type="region of interest" description="Disordered" evidence="7">
    <location>
        <begin position="580"/>
        <end position="638"/>
    </location>
</feature>
<evidence type="ECO:0000256" key="6">
    <source>
        <dbReference type="SAM" id="Coils"/>
    </source>
</evidence>
<feature type="coiled-coil region" evidence="6">
    <location>
        <begin position="200"/>
        <end position="231"/>
    </location>
</feature>
<evidence type="ECO:0000256" key="7">
    <source>
        <dbReference type="SAM" id="MobiDB-lite"/>
    </source>
</evidence>
<evidence type="ECO:0000256" key="4">
    <source>
        <dbReference type="ARBA" id="ARBA00023054"/>
    </source>
</evidence>
<dbReference type="GO" id="GO:0005813">
    <property type="term" value="C:centrosome"/>
    <property type="evidence" value="ECO:0007669"/>
    <property type="project" value="UniProtKB-SubCell"/>
</dbReference>
<dbReference type="InterPro" id="IPR026099">
    <property type="entry name" value="Odf2-rel"/>
</dbReference>
<sequence length="688" mass="78791">MSRSTVREPLFLSVSKKTPLTVHIRPTSTRSTTKQRGAGPQARGTRSSRSLFSRSKTSSQSLHPKLSWEGSTHRLEIHPPSHSRTGGRRGEEGERGEGWEHEREHTTLRMSDLGEGGEEGEKEEEEVECEADEHATFESRIQSLQSEVDTLTARLEEESQRHHQSLPLTQSSIRRHNETGERPGASPEMRVLGQVASLMSSQLERQRREEERAVRQRKEELVRRLEEVEREGCAVRDHVDQLHASLKKLGKRQSTCAVMSQLGGQRSKLMESVTEFKRGSRHLRKLLKQQLDHESCPDHLTRSATTADPHLTLHTQSLHDEIGRREVELQSLMMHTQSLEEQLEKRDQEFTDLQTDLHEYKRKAGQEKEALKRAAKQHRQRAVESEKTAGQLAQELEETRRELTQMGDERTRQDTELSSLSTRVRDLDNCLTQSITTAESAVGAVSRQLTEKTKELNLLQMENDRLKITSLEEELAQTRATSSQYEALSHEYKAQLERSRLETEDAQTELRRRERDLERLQQDTSTEMEKMSEQRVQEAQQRASVCEQRAVEQSRLADELSTKSQLEESQTTVASLQAQLHSAASESRRQQEHIKDKAAGKERAHAGRIEDLESQLTKSNSLNNQLRRSKDEAERLHNSRLRSLQEQLDTTNASRRSMETYINFLKVSYSSLCSEAGAHTAPPFHMLS</sequence>
<evidence type="ECO:0000256" key="2">
    <source>
        <dbReference type="ARBA" id="ARBA00009316"/>
    </source>
</evidence>
<feature type="region of interest" description="Disordered" evidence="7">
    <location>
        <begin position="364"/>
        <end position="391"/>
    </location>
</feature>
<feature type="region of interest" description="Disordered" evidence="7">
    <location>
        <begin position="497"/>
        <end position="541"/>
    </location>
</feature>
<gene>
    <name evidence="8" type="ORF">GBAR_LOCUS30473</name>
</gene>
<organism evidence="8 9">
    <name type="scientific">Geodia barretti</name>
    <name type="common">Barrett's horny sponge</name>
    <dbReference type="NCBI Taxonomy" id="519541"/>
    <lineage>
        <taxon>Eukaryota</taxon>
        <taxon>Metazoa</taxon>
        <taxon>Porifera</taxon>
        <taxon>Demospongiae</taxon>
        <taxon>Heteroscleromorpha</taxon>
        <taxon>Tetractinellida</taxon>
        <taxon>Astrophorina</taxon>
        <taxon>Geodiidae</taxon>
        <taxon>Geodia</taxon>
    </lineage>
</organism>
<keyword evidence="9" id="KW-1185">Reference proteome</keyword>
<dbReference type="AlphaFoldDB" id="A0AA35TX71"/>
<feature type="compositionally biased region" description="Basic and acidic residues" evidence="7">
    <location>
        <begin position="628"/>
        <end position="637"/>
    </location>
</feature>
<dbReference type="Proteomes" id="UP001174909">
    <property type="component" value="Unassembled WGS sequence"/>
</dbReference>
<feature type="compositionally biased region" description="Basic and acidic residues" evidence="7">
    <location>
        <begin position="88"/>
        <end position="107"/>
    </location>
</feature>
<evidence type="ECO:0000313" key="8">
    <source>
        <dbReference type="EMBL" id="CAI8055904.1"/>
    </source>
</evidence>
<comment type="subcellular location">
    <subcellularLocation>
        <location evidence="1">Cytoplasm</location>
        <location evidence="1">Cytoskeleton</location>
        <location evidence="1">Microtubule organizing center</location>
        <location evidence="1">Centrosome</location>
    </subcellularLocation>
</comment>
<evidence type="ECO:0000313" key="9">
    <source>
        <dbReference type="Proteomes" id="UP001174909"/>
    </source>
</evidence>
<feature type="compositionally biased region" description="Basic and acidic residues" evidence="7">
    <location>
        <begin position="586"/>
        <end position="611"/>
    </location>
</feature>
<dbReference type="EMBL" id="CASHTH010004314">
    <property type="protein sequence ID" value="CAI8055904.1"/>
    <property type="molecule type" value="Genomic_DNA"/>
</dbReference>
<feature type="region of interest" description="Disordered" evidence="7">
    <location>
        <begin position="1"/>
        <end position="144"/>
    </location>
</feature>
<comment type="similarity">
    <text evidence="2">Belongs to the ODF2 family.</text>
</comment>
<feature type="compositionally biased region" description="Basic and acidic residues" evidence="7">
    <location>
        <begin position="497"/>
        <end position="536"/>
    </location>
</feature>
<feature type="compositionally biased region" description="Acidic residues" evidence="7">
    <location>
        <begin position="115"/>
        <end position="131"/>
    </location>
</feature>
<protein>
    <submittedName>
        <fullName evidence="8">Outer dense fiber protein 2</fullName>
    </submittedName>
</protein>
<keyword evidence="4 6" id="KW-0175">Coiled coil</keyword>
<dbReference type="GO" id="GO:1902017">
    <property type="term" value="P:regulation of cilium assembly"/>
    <property type="evidence" value="ECO:0007669"/>
    <property type="project" value="TreeGrafter"/>
</dbReference>
<evidence type="ECO:0000256" key="3">
    <source>
        <dbReference type="ARBA" id="ARBA00022490"/>
    </source>
</evidence>
<keyword evidence="3" id="KW-0963">Cytoplasm</keyword>
<name>A0AA35TX71_GEOBA</name>
<feature type="compositionally biased region" description="Polar residues" evidence="7">
    <location>
        <begin position="614"/>
        <end position="626"/>
    </location>
</feature>
<accession>A0AA35TX71</accession>
<feature type="region of interest" description="Disordered" evidence="7">
    <location>
        <begin position="156"/>
        <end position="186"/>
    </location>
</feature>
<keyword evidence="5" id="KW-0206">Cytoskeleton</keyword>